<evidence type="ECO:0000259" key="7">
    <source>
        <dbReference type="Pfam" id="PF08544"/>
    </source>
</evidence>
<dbReference type="PROSITE" id="PS00106">
    <property type="entry name" value="GALACTOKINASE"/>
    <property type="match status" value="1"/>
</dbReference>
<name>A0AAW1SIR8_9CHLO</name>
<dbReference type="GO" id="GO:0006012">
    <property type="term" value="P:galactose metabolic process"/>
    <property type="evidence" value="ECO:0007669"/>
    <property type="project" value="InterPro"/>
</dbReference>
<dbReference type="PIRSF" id="PIRSF000530">
    <property type="entry name" value="Galactokinase"/>
    <property type="match status" value="1"/>
</dbReference>
<evidence type="ECO:0000256" key="5">
    <source>
        <dbReference type="ARBA" id="ARBA00022840"/>
    </source>
</evidence>
<evidence type="ECO:0000313" key="10">
    <source>
        <dbReference type="Proteomes" id="UP001445335"/>
    </source>
</evidence>
<evidence type="ECO:0000259" key="6">
    <source>
        <dbReference type="Pfam" id="PF00288"/>
    </source>
</evidence>
<dbReference type="AlphaFoldDB" id="A0AAW1SIR8"/>
<dbReference type="SUPFAM" id="SSF54211">
    <property type="entry name" value="Ribosomal protein S5 domain 2-like"/>
    <property type="match status" value="2"/>
</dbReference>
<comment type="similarity">
    <text evidence="1">Belongs to the GHMP kinase family. GalK subfamily.</text>
</comment>
<evidence type="ECO:0000256" key="1">
    <source>
        <dbReference type="ARBA" id="ARBA00006566"/>
    </source>
</evidence>
<feature type="domain" description="GHMP kinase C-terminal" evidence="7">
    <location>
        <begin position="415"/>
        <end position="487"/>
    </location>
</feature>
<dbReference type="Pfam" id="PF10509">
    <property type="entry name" value="GalKase_gal_bdg"/>
    <property type="match status" value="1"/>
</dbReference>
<keyword evidence="5" id="KW-0067">ATP-binding</keyword>
<keyword evidence="10" id="KW-1185">Reference proteome</keyword>
<dbReference type="Gene3D" id="3.30.230.10">
    <property type="match status" value="2"/>
</dbReference>
<dbReference type="GO" id="GO:0004335">
    <property type="term" value="F:galactokinase activity"/>
    <property type="evidence" value="ECO:0007669"/>
    <property type="project" value="InterPro"/>
</dbReference>
<dbReference type="PROSITE" id="PS00627">
    <property type="entry name" value="GHMP_KINASES_ATP"/>
    <property type="match status" value="1"/>
</dbReference>
<dbReference type="InterPro" id="IPR000705">
    <property type="entry name" value="Galactokinase"/>
</dbReference>
<dbReference type="PANTHER" id="PTHR10457:SF7">
    <property type="entry name" value="GALACTOKINASE-RELATED"/>
    <property type="match status" value="1"/>
</dbReference>
<proteinExistence type="inferred from homology"/>
<keyword evidence="3" id="KW-0547">Nucleotide-binding</keyword>
<comment type="caution">
    <text evidence="9">The sequence shown here is derived from an EMBL/GenBank/DDBJ whole genome shotgun (WGS) entry which is preliminary data.</text>
</comment>
<evidence type="ECO:0000313" key="9">
    <source>
        <dbReference type="EMBL" id="KAK9845403.1"/>
    </source>
</evidence>
<dbReference type="PRINTS" id="PR00473">
    <property type="entry name" value="GALCTOKINASE"/>
</dbReference>
<organism evidence="9 10">
    <name type="scientific">Elliptochloris bilobata</name>
    <dbReference type="NCBI Taxonomy" id="381761"/>
    <lineage>
        <taxon>Eukaryota</taxon>
        <taxon>Viridiplantae</taxon>
        <taxon>Chlorophyta</taxon>
        <taxon>core chlorophytes</taxon>
        <taxon>Trebouxiophyceae</taxon>
        <taxon>Trebouxiophyceae incertae sedis</taxon>
        <taxon>Elliptochloris clade</taxon>
        <taxon>Elliptochloris</taxon>
    </lineage>
</organism>
<dbReference type="GO" id="GO:0005829">
    <property type="term" value="C:cytosol"/>
    <property type="evidence" value="ECO:0007669"/>
    <property type="project" value="TreeGrafter"/>
</dbReference>
<sequence>MQKDSIPLANRLEEVYGTDPSYLGEQHARYTALHSRFVDLYGCQPEFIVRSPGRVNLIGEHIDYMGYGVLPMAIKQDTVIAVARGGDKLRLNNMASAHAEQDFSLDPAQEVDRDNHSWGNYVVCAYKGVHEHLARAGQPAPPLFGLQLLVEGRVPQGSGLSSSAALVCAASLAVLAVHGIAVSKHVHAGLSSSSALVCAGTLAVLAAACLRPPKAEVAQFAAECEKYVGTQSGGMDQAISIMGQAGVAKLISFNPVRAEDVRLPDGAMFVIANSLTVSKKAVSADFQYNMRVTECRLAAVALALACGVSPVEAGQRKLLAEVEEVVAAAAGGDAAAGVDKLLHDGGYFKAELEELLGVPLEQLLNEHQLRCVALAEKSTGLWLQKRARHVFREAARVPQFRAICHAPDLGTEAKLASLGALMDASQASCRDDFVCSSTNLDRLVAACKAAGALGSRLTGAGWGGCTVSLVREADACSFVAAVTHAYYDDPEQCEAAAGEREAHGGSLDHVIFTSRPSSGGAILDIATLGLGA</sequence>
<dbReference type="InterPro" id="IPR014721">
    <property type="entry name" value="Ribsml_uS5_D2-typ_fold_subgr"/>
</dbReference>
<feature type="domain" description="GHMP kinase N-terminal" evidence="6">
    <location>
        <begin position="186"/>
        <end position="244"/>
    </location>
</feature>
<feature type="domain" description="GHMP kinase N-terminal" evidence="6">
    <location>
        <begin position="120"/>
        <end position="184"/>
    </location>
</feature>
<dbReference type="Proteomes" id="UP001445335">
    <property type="component" value="Unassembled WGS sequence"/>
</dbReference>
<protein>
    <recommendedName>
        <fullName evidence="11">Galactokinase</fullName>
    </recommendedName>
</protein>
<dbReference type="PANTHER" id="PTHR10457">
    <property type="entry name" value="MEVALONATE KINASE/GALACTOKINASE"/>
    <property type="match status" value="1"/>
</dbReference>
<dbReference type="Gene3D" id="3.30.70.3170">
    <property type="match status" value="1"/>
</dbReference>
<dbReference type="Pfam" id="PF00288">
    <property type="entry name" value="GHMP_kinases_N"/>
    <property type="match status" value="2"/>
</dbReference>
<dbReference type="GO" id="GO:0005524">
    <property type="term" value="F:ATP binding"/>
    <property type="evidence" value="ECO:0007669"/>
    <property type="project" value="UniProtKB-KW"/>
</dbReference>
<dbReference type="Pfam" id="PF08544">
    <property type="entry name" value="GHMP_kinases_C"/>
    <property type="match status" value="1"/>
</dbReference>
<gene>
    <name evidence="9" type="ORF">WJX81_005682</name>
</gene>
<dbReference type="InterPro" id="IPR020568">
    <property type="entry name" value="Ribosomal_Su5_D2-typ_SF"/>
</dbReference>
<accession>A0AAW1SIR8</accession>
<feature type="domain" description="Galactokinase N-terminal" evidence="8">
    <location>
        <begin position="36"/>
        <end position="84"/>
    </location>
</feature>
<evidence type="ECO:0000259" key="8">
    <source>
        <dbReference type="Pfam" id="PF10509"/>
    </source>
</evidence>
<dbReference type="InterPro" id="IPR019539">
    <property type="entry name" value="GalKase_N"/>
</dbReference>
<evidence type="ECO:0000256" key="4">
    <source>
        <dbReference type="ARBA" id="ARBA00022777"/>
    </source>
</evidence>
<evidence type="ECO:0008006" key="11">
    <source>
        <dbReference type="Google" id="ProtNLM"/>
    </source>
</evidence>
<dbReference type="InterPro" id="IPR019741">
    <property type="entry name" value="Galactokinase_CS"/>
</dbReference>
<evidence type="ECO:0000256" key="2">
    <source>
        <dbReference type="ARBA" id="ARBA00022679"/>
    </source>
</evidence>
<dbReference type="PRINTS" id="PR00959">
    <property type="entry name" value="MEVGALKINASE"/>
</dbReference>
<keyword evidence="4" id="KW-0418">Kinase</keyword>
<evidence type="ECO:0000256" key="3">
    <source>
        <dbReference type="ARBA" id="ARBA00022741"/>
    </source>
</evidence>
<dbReference type="InterPro" id="IPR006203">
    <property type="entry name" value="GHMP_knse_ATP-bd_CS"/>
</dbReference>
<dbReference type="InterPro" id="IPR013750">
    <property type="entry name" value="GHMP_kinase_C_dom"/>
</dbReference>
<dbReference type="InterPro" id="IPR006204">
    <property type="entry name" value="GHMP_kinase_N_dom"/>
</dbReference>
<dbReference type="SUPFAM" id="SSF55060">
    <property type="entry name" value="GHMP Kinase, C-terminal domain"/>
    <property type="match status" value="1"/>
</dbReference>
<dbReference type="InterPro" id="IPR006206">
    <property type="entry name" value="Mevalonate/galactokinase"/>
</dbReference>
<dbReference type="EMBL" id="JALJOU010000003">
    <property type="protein sequence ID" value="KAK9845403.1"/>
    <property type="molecule type" value="Genomic_DNA"/>
</dbReference>
<reference evidence="9 10" key="1">
    <citation type="journal article" date="2024" name="Nat. Commun.">
        <title>Phylogenomics reveals the evolutionary origins of lichenization in chlorophyte algae.</title>
        <authorList>
            <person name="Puginier C."/>
            <person name="Libourel C."/>
            <person name="Otte J."/>
            <person name="Skaloud P."/>
            <person name="Haon M."/>
            <person name="Grisel S."/>
            <person name="Petersen M."/>
            <person name="Berrin J.G."/>
            <person name="Delaux P.M."/>
            <person name="Dal Grande F."/>
            <person name="Keller J."/>
        </authorList>
    </citation>
    <scope>NUCLEOTIDE SEQUENCE [LARGE SCALE GENOMIC DNA]</scope>
    <source>
        <strain evidence="9 10">SAG 245.80</strain>
    </source>
</reference>
<keyword evidence="2" id="KW-0808">Transferase</keyword>
<dbReference type="InterPro" id="IPR036554">
    <property type="entry name" value="GHMP_kinase_C_sf"/>
</dbReference>
<dbReference type="Gene3D" id="1.20.1440.340">
    <property type="match status" value="1"/>
</dbReference>